<accession>A0A1R1JYD6</accession>
<gene>
    <name evidence="2" type="ORF">BIZ92_05450</name>
</gene>
<dbReference type="Gene3D" id="3.40.630.10">
    <property type="entry name" value="Zn peptidases"/>
    <property type="match status" value="1"/>
</dbReference>
<dbReference type="PROSITE" id="PS51257">
    <property type="entry name" value="PROKAR_LIPOPROTEIN"/>
    <property type="match status" value="1"/>
</dbReference>
<dbReference type="RefSeq" id="WP_076408856.1">
    <property type="nucleotide sequence ID" value="NZ_AP028040.1"/>
</dbReference>
<organism evidence="2 3">
    <name type="scientific">Alcaligenes xylosoxydans xylosoxydans</name>
    <name type="common">Achromobacter xylosoxidans</name>
    <dbReference type="NCBI Taxonomy" id="85698"/>
    <lineage>
        <taxon>Bacteria</taxon>
        <taxon>Pseudomonadati</taxon>
        <taxon>Pseudomonadota</taxon>
        <taxon>Betaproteobacteria</taxon>
        <taxon>Burkholderiales</taxon>
        <taxon>Alcaligenaceae</taxon>
        <taxon>Achromobacter</taxon>
    </lineage>
</organism>
<dbReference type="SUPFAM" id="SSF53187">
    <property type="entry name" value="Zn-dependent exopeptidases"/>
    <property type="match status" value="1"/>
</dbReference>
<evidence type="ECO:0000313" key="2">
    <source>
        <dbReference type="EMBL" id="OMG92159.1"/>
    </source>
</evidence>
<dbReference type="Proteomes" id="UP000187251">
    <property type="component" value="Unassembled WGS sequence"/>
</dbReference>
<comment type="caution">
    <text evidence="2">The sequence shown here is derived from an EMBL/GenBank/DDBJ whole genome shotgun (WGS) entry which is preliminary data.</text>
</comment>
<evidence type="ECO:0000313" key="3">
    <source>
        <dbReference type="Proteomes" id="UP000187251"/>
    </source>
</evidence>
<proteinExistence type="predicted"/>
<dbReference type="AlphaFoldDB" id="A0A1R1JYD6"/>
<dbReference type="OrthoDB" id="9769665at2"/>
<keyword evidence="1" id="KW-0732">Signal</keyword>
<feature type="signal peptide" evidence="1">
    <location>
        <begin position="1"/>
        <end position="28"/>
    </location>
</feature>
<evidence type="ECO:0000256" key="1">
    <source>
        <dbReference type="SAM" id="SignalP"/>
    </source>
</evidence>
<feature type="chain" id="PRO_5013068330" evidence="1">
    <location>
        <begin position="29"/>
        <end position="508"/>
    </location>
</feature>
<sequence length="508" mass="54437">MSKWRNLRGVCGAMGCALLAACASGPQARGPQALPAQAAVKVDGREFLPREQVRRWQEELDAVGLRDTGSPAHERYVDQLHERLLAAGVRDLRFESLPLARWSARHWALQAAGDERIAVAGYVPYSGRTGPQGREAGLVYLPPGAAPDQRVAGKIVLFDLPRATLTGDFFHRLALRAYDPAGSLPPGAPYARPYQVLEVLTALQEKLQAAGAVGAIAIIDAPAQTAEGLYAPYDRELRAVPALYVDRDAGRRLKALAAKGAALRLTLDAQVEQVRTRNLIGVIPGATDEWIVINSHTDGTNGIEDNGPNAIVDMAGYLSRLPRSSLPRGVMIMLSSGHFAGGAGVQDFLARHRGDALASRIAAVVTIEHLGAMEWLPDATGKLAPTGKFEPVGVFMPPIPALVDAAEAMVRQADAGPAFIMPPLNPKGDGGPNNAVWPGEGQYFWGRGRIPTINYISGPNYLLNYGVTTADKVDYARMQRETVAATQLLLDLSRIPFGQLRPESAAAR</sequence>
<name>A0A1R1JYD6_ALCXX</name>
<reference evidence="2 3" key="1">
    <citation type="submission" date="2016-09" db="EMBL/GenBank/DDBJ databases">
        <title>Phylogenomics of Achromobacter.</title>
        <authorList>
            <person name="Jeukens J."/>
            <person name="Freschi L."/>
            <person name="Vincent A.T."/>
            <person name="Emond-Rheault J.-G."/>
            <person name="Kukavica-Ibrulj I."/>
            <person name="Charette S.J."/>
            <person name="Levesque R.C."/>
        </authorList>
    </citation>
    <scope>NUCLEOTIDE SEQUENCE [LARGE SCALE GENOMIC DNA]</scope>
    <source>
        <strain evidence="2 3">AUS488</strain>
    </source>
</reference>
<dbReference type="EMBL" id="MJMN01000002">
    <property type="protein sequence ID" value="OMG92159.1"/>
    <property type="molecule type" value="Genomic_DNA"/>
</dbReference>
<protein>
    <submittedName>
        <fullName evidence="2">PA domain protein</fullName>
    </submittedName>
</protein>
<dbReference type="Gene3D" id="3.50.30.30">
    <property type="match status" value="1"/>
</dbReference>